<protein>
    <submittedName>
        <fullName evidence="5">Iron-containing alcohol dehydrogenase family protein</fullName>
    </submittedName>
</protein>
<evidence type="ECO:0000313" key="5">
    <source>
        <dbReference type="EMBL" id="MEK8126528.1"/>
    </source>
</evidence>
<comment type="similarity">
    <text evidence="1">Belongs to the iron-containing alcohol dehydrogenase family.</text>
</comment>
<dbReference type="PROSITE" id="PS00913">
    <property type="entry name" value="ADH_IRON_1"/>
    <property type="match status" value="1"/>
</dbReference>
<feature type="domain" description="Alcohol dehydrogenase iron-type/glycerol dehydrogenase GldA" evidence="4">
    <location>
        <begin position="7"/>
        <end position="153"/>
    </location>
</feature>
<dbReference type="InterPro" id="IPR001670">
    <property type="entry name" value="ADH_Fe/GldA"/>
</dbReference>
<keyword evidence="3" id="KW-0560">Oxidoreductase</keyword>
<dbReference type="Proteomes" id="UP001469365">
    <property type="component" value="Unassembled WGS sequence"/>
</dbReference>
<gene>
    <name evidence="5" type="ORF">WMW72_01225</name>
</gene>
<proteinExistence type="inferred from homology"/>
<dbReference type="RefSeq" id="WP_341413583.1">
    <property type="nucleotide sequence ID" value="NZ_JBBPCC010000001.1"/>
</dbReference>
<sequence>MISIKAPEQYWNEPDLLLKSGALIAPLGQRAFLIAGDKALNAVHPTLLESLDQAGIAYEIAPFGGKVTLPEIEEYTAKASVYQAEIIIGVGGGKVLDLTKAIGDKLRLPVVSVPTVAATCASWAAVSILYDDLGRSSGYQPNRRSPALVLADTRVLASAPKRYLASGIGDTIVKWYETVVNLSDDPDGLDIRIATQTAKLALERLRLHALQAYEAAGTGQVTHALTETIDSVIVLAGLAGTIQGSTSRAAIAHAIHNSLTFLPQTAGTLHGEKVAFGLLTQVVLESRAEEEIRELALWLHKLNLPITLEALGIFQDPASAALEIAKGVQLRDGATKSLSFEVSESLLAEAIQRADGWGRRIIEAGYAAI</sequence>
<comment type="caution">
    <text evidence="5">The sequence shown here is derived from an EMBL/GenBank/DDBJ whole genome shotgun (WGS) entry which is preliminary data.</text>
</comment>
<dbReference type="PANTHER" id="PTHR43616">
    <property type="entry name" value="GLYCEROL DEHYDROGENASE"/>
    <property type="match status" value="1"/>
</dbReference>
<evidence type="ECO:0000256" key="1">
    <source>
        <dbReference type="ARBA" id="ARBA00007358"/>
    </source>
</evidence>
<organism evidence="5 6">
    <name type="scientific">Paenibacillus filicis</name>
    <dbReference type="NCBI Taxonomy" id="669464"/>
    <lineage>
        <taxon>Bacteria</taxon>
        <taxon>Bacillati</taxon>
        <taxon>Bacillota</taxon>
        <taxon>Bacilli</taxon>
        <taxon>Bacillales</taxon>
        <taxon>Paenibacillaceae</taxon>
        <taxon>Paenibacillus</taxon>
    </lineage>
</organism>
<evidence type="ECO:0000259" key="4">
    <source>
        <dbReference type="Pfam" id="PF00465"/>
    </source>
</evidence>
<dbReference type="InterPro" id="IPR018211">
    <property type="entry name" value="ADH_Fe_CS"/>
</dbReference>
<dbReference type="InterPro" id="IPR016205">
    <property type="entry name" value="Glycerol_DH"/>
</dbReference>
<dbReference type="EMBL" id="JBBPCC010000001">
    <property type="protein sequence ID" value="MEK8126528.1"/>
    <property type="molecule type" value="Genomic_DNA"/>
</dbReference>
<evidence type="ECO:0000256" key="3">
    <source>
        <dbReference type="ARBA" id="ARBA00023002"/>
    </source>
</evidence>
<reference evidence="5 6" key="1">
    <citation type="submission" date="2024-04" db="EMBL/GenBank/DDBJ databases">
        <title>draft genome sequnece of Paenibacillus filicis.</title>
        <authorList>
            <person name="Kim D.-U."/>
        </authorList>
    </citation>
    <scope>NUCLEOTIDE SEQUENCE [LARGE SCALE GENOMIC DNA]</scope>
    <source>
        <strain evidence="5 6">KACC14197</strain>
    </source>
</reference>
<dbReference type="CDD" id="cd08550">
    <property type="entry name" value="GlyDH-like"/>
    <property type="match status" value="1"/>
</dbReference>
<dbReference type="SUPFAM" id="SSF56796">
    <property type="entry name" value="Dehydroquinate synthase-like"/>
    <property type="match status" value="1"/>
</dbReference>
<dbReference type="Gene3D" id="3.40.50.1970">
    <property type="match status" value="1"/>
</dbReference>
<evidence type="ECO:0000313" key="6">
    <source>
        <dbReference type="Proteomes" id="UP001469365"/>
    </source>
</evidence>
<dbReference type="Pfam" id="PF00465">
    <property type="entry name" value="Fe-ADH"/>
    <property type="match status" value="1"/>
</dbReference>
<accession>A0ABU9DES8</accession>
<dbReference type="PANTHER" id="PTHR43616:SF3">
    <property type="entry name" value="HYDROXYCARBOXYLATE DEHYDROGENASE A"/>
    <property type="match status" value="1"/>
</dbReference>
<name>A0ABU9DES8_9BACL</name>
<keyword evidence="2" id="KW-0479">Metal-binding</keyword>
<dbReference type="PIRSF" id="PIRSF000112">
    <property type="entry name" value="Glycerol_dehydrogenase"/>
    <property type="match status" value="1"/>
</dbReference>
<evidence type="ECO:0000256" key="2">
    <source>
        <dbReference type="ARBA" id="ARBA00022723"/>
    </source>
</evidence>
<dbReference type="Gene3D" id="1.20.1090.10">
    <property type="entry name" value="Dehydroquinate synthase-like - alpha domain"/>
    <property type="match status" value="1"/>
</dbReference>
<keyword evidence="6" id="KW-1185">Reference proteome</keyword>